<dbReference type="EMBL" id="SRMA01025243">
    <property type="protein sequence ID" value="TRY96973.1"/>
    <property type="molecule type" value="Genomic_DNA"/>
</dbReference>
<dbReference type="Proteomes" id="UP000316079">
    <property type="component" value="Unassembled WGS sequence"/>
</dbReference>
<organism evidence="1 2">
    <name type="scientific">Danionella cerebrum</name>
    <dbReference type="NCBI Taxonomy" id="2873325"/>
    <lineage>
        <taxon>Eukaryota</taxon>
        <taxon>Metazoa</taxon>
        <taxon>Chordata</taxon>
        <taxon>Craniata</taxon>
        <taxon>Vertebrata</taxon>
        <taxon>Euteleostomi</taxon>
        <taxon>Actinopterygii</taxon>
        <taxon>Neopterygii</taxon>
        <taxon>Teleostei</taxon>
        <taxon>Ostariophysi</taxon>
        <taxon>Cypriniformes</taxon>
        <taxon>Danionidae</taxon>
        <taxon>Danioninae</taxon>
        <taxon>Danionella</taxon>
    </lineage>
</organism>
<keyword evidence="2" id="KW-1185">Reference proteome</keyword>
<dbReference type="GO" id="GO:0005540">
    <property type="term" value="F:hyaluronic acid binding"/>
    <property type="evidence" value="ECO:0007669"/>
    <property type="project" value="TreeGrafter"/>
</dbReference>
<gene>
    <name evidence="1" type="ORF">DNTS_001413</name>
</gene>
<proteinExistence type="predicted"/>
<accession>A0A553R486</accession>
<dbReference type="STRING" id="623744.A0A553R486"/>
<comment type="caution">
    <text evidence="1">The sequence shown here is derived from an EMBL/GenBank/DDBJ whole genome shotgun (WGS) entry which is preliminary data.</text>
</comment>
<reference evidence="1 2" key="1">
    <citation type="journal article" date="2019" name="Sci. Data">
        <title>Hybrid genome assembly and annotation of Danionella translucida.</title>
        <authorList>
            <person name="Kadobianskyi M."/>
            <person name="Schulze L."/>
            <person name="Schuelke M."/>
            <person name="Judkewitz B."/>
        </authorList>
    </citation>
    <scope>NUCLEOTIDE SEQUENCE [LARGE SCALE GENOMIC DNA]</scope>
    <source>
        <strain evidence="1 2">Bolton</strain>
    </source>
</reference>
<dbReference type="PANTHER" id="PTHR12199">
    <property type="entry name" value="INTERPHOTORECEPTOR MATRIX PROTEOGLYCAN"/>
    <property type="match status" value="1"/>
</dbReference>
<dbReference type="InterPro" id="IPR039861">
    <property type="entry name" value="IMPG"/>
</dbReference>
<dbReference type="GO" id="GO:0008201">
    <property type="term" value="F:heparin binding"/>
    <property type="evidence" value="ECO:0007669"/>
    <property type="project" value="TreeGrafter"/>
</dbReference>
<dbReference type="AlphaFoldDB" id="A0A553R486"/>
<evidence type="ECO:0000313" key="1">
    <source>
        <dbReference type="EMBL" id="TRY96973.1"/>
    </source>
</evidence>
<dbReference type="PANTHER" id="PTHR12199:SF4">
    <property type="entry name" value="INTERPHOTORECEPTOR MATRIX PROTEOGLYCAN 2"/>
    <property type="match status" value="1"/>
</dbReference>
<sequence>MFESDFTTGYHQYYRRYPETTALSTGSTEVSTDFSSEEIRHIYEKSDLTKEQIEDRIRIIELYATDRQFADFVKQHQV</sequence>
<dbReference type="OrthoDB" id="9908153at2759"/>
<protein>
    <submittedName>
        <fullName evidence="1">Uncharacterized protein</fullName>
    </submittedName>
</protein>
<dbReference type="GO" id="GO:0007601">
    <property type="term" value="P:visual perception"/>
    <property type="evidence" value="ECO:0007669"/>
    <property type="project" value="InterPro"/>
</dbReference>
<evidence type="ECO:0000313" key="2">
    <source>
        <dbReference type="Proteomes" id="UP000316079"/>
    </source>
</evidence>
<name>A0A553R486_9TELE</name>